<accession>A0A815KMT4</accession>
<comment type="caution">
    <text evidence="1">The sequence shown here is derived from an EMBL/GenBank/DDBJ whole genome shotgun (WGS) entry which is preliminary data.</text>
</comment>
<dbReference type="EMBL" id="CAJNOQ010017356">
    <property type="protein sequence ID" value="CAF1397710.1"/>
    <property type="molecule type" value="Genomic_DNA"/>
</dbReference>
<reference evidence="1" key="1">
    <citation type="submission" date="2021-02" db="EMBL/GenBank/DDBJ databases">
        <authorList>
            <person name="Nowell W R."/>
        </authorList>
    </citation>
    <scope>NUCLEOTIDE SEQUENCE</scope>
</reference>
<dbReference type="Proteomes" id="UP000681722">
    <property type="component" value="Unassembled WGS sequence"/>
</dbReference>
<name>A0A815KMT4_9BILA</name>
<dbReference type="EMBL" id="CAJOBC010082777">
    <property type="protein sequence ID" value="CAF4291870.1"/>
    <property type="molecule type" value="Genomic_DNA"/>
</dbReference>
<evidence type="ECO:0008006" key="4">
    <source>
        <dbReference type="Google" id="ProtNLM"/>
    </source>
</evidence>
<dbReference type="InterPro" id="IPR032675">
    <property type="entry name" value="LRR_dom_sf"/>
</dbReference>
<protein>
    <recommendedName>
        <fullName evidence="4">F-box domain-containing protein</fullName>
    </recommendedName>
</protein>
<evidence type="ECO:0000313" key="3">
    <source>
        <dbReference type="Proteomes" id="UP000663829"/>
    </source>
</evidence>
<evidence type="ECO:0000313" key="2">
    <source>
        <dbReference type="EMBL" id="CAF4291870.1"/>
    </source>
</evidence>
<dbReference type="Gene3D" id="3.80.10.10">
    <property type="entry name" value="Ribonuclease Inhibitor"/>
    <property type="match status" value="1"/>
</dbReference>
<gene>
    <name evidence="1" type="ORF">GPM918_LOCUS33110</name>
    <name evidence="2" type="ORF">SRO942_LOCUS33792</name>
</gene>
<organism evidence="1 3">
    <name type="scientific">Didymodactylos carnosus</name>
    <dbReference type="NCBI Taxonomy" id="1234261"/>
    <lineage>
        <taxon>Eukaryota</taxon>
        <taxon>Metazoa</taxon>
        <taxon>Spiralia</taxon>
        <taxon>Gnathifera</taxon>
        <taxon>Rotifera</taxon>
        <taxon>Eurotatoria</taxon>
        <taxon>Bdelloidea</taxon>
        <taxon>Philodinida</taxon>
        <taxon>Philodinidae</taxon>
        <taxon>Didymodactylos</taxon>
    </lineage>
</organism>
<evidence type="ECO:0000313" key="1">
    <source>
        <dbReference type="EMBL" id="CAF1397710.1"/>
    </source>
</evidence>
<proteinExistence type="predicted"/>
<dbReference type="OrthoDB" id="9999350at2759"/>
<dbReference type="AlphaFoldDB" id="A0A815KMT4"/>
<keyword evidence="3" id="KW-1185">Reference proteome</keyword>
<dbReference type="Proteomes" id="UP000663829">
    <property type="component" value="Unassembled WGS sequence"/>
</dbReference>
<sequence>MSDNVTTFEDLSDELCMDIYEYLDAYQLFDAFQGLNYRFNHILNDNRLRLHSDSNNISDEKFNEYWKYFLPSICDRLTSLTLSYRHENIALHSKIDLSSSLSLDHQYQQLKFYIDLRWRFELQNNESSLIWKLILFENYLPQLKVFSYISNNGIKIHDHYKGLQSTITSNNIENLTIGCSTNDILFVLEHTPKLKQLDFTVHYCSRITQKLSLFPTIKYLKMAIIYLVIYADLMIILKTMPYLKIFELTGQSCDKTFLDGQKLIELLPASIHNVKLDILISTVGTSQKLIDQTISSYSNNFWHDVKCFEKDDYYTRLSAIGLKK</sequence>